<accession>A0A512HAT1</accession>
<evidence type="ECO:0000256" key="5">
    <source>
        <dbReference type="ARBA" id="ARBA00023136"/>
    </source>
</evidence>
<keyword evidence="3 6" id="KW-0812">Transmembrane</keyword>
<evidence type="ECO:0000313" key="8">
    <source>
        <dbReference type="EMBL" id="GEO82538.1"/>
    </source>
</evidence>
<dbReference type="GO" id="GO:0005886">
    <property type="term" value="C:plasma membrane"/>
    <property type="evidence" value="ECO:0007669"/>
    <property type="project" value="UniProtKB-SubCell"/>
</dbReference>
<feature type="transmembrane region" description="Helical" evidence="6">
    <location>
        <begin position="25"/>
        <end position="42"/>
    </location>
</feature>
<feature type="transmembrane region" description="Helical" evidence="6">
    <location>
        <begin position="176"/>
        <end position="197"/>
    </location>
</feature>
<evidence type="ECO:0000256" key="2">
    <source>
        <dbReference type="ARBA" id="ARBA00022475"/>
    </source>
</evidence>
<feature type="domain" description="EamA" evidence="7">
    <location>
        <begin position="147"/>
        <end position="281"/>
    </location>
</feature>
<keyword evidence="2" id="KW-1003">Cell membrane</keyword>
<feature type="transmembrane region" description="Helical" evidence="6">
    <location>
        <begin position="89"/>
        <end position="107"/>
    </location>
</feature>
<dbReference type="SUPFAM" id="SSF103481">
    <property type="entry name" value="Multidrug resistance efflux transporter EmrE"/>
    <property type="match status" value="2"/>
</dbReference>
<dbReference type="Proteomes" id="UP000321567">
    <property type="component" value="Unassembled WGS sequence"/>
</dbReference>
<keyword evidence="9" id="KW-1185">Reference proteome</keyword>
<feature type="transmembrane region" description="Helical" evidence="6">
    <location>
        <begin position="119"/>
        <end position="138"/>
    </location>
</feature>
<comment type="subcellular location">
    <subcellularLocation>
        <location evidence="1">Cell membrane</location>
        <topology evidence="1">Multi-pass membrane protein</topology>
    </subcellularLocation>
</comment>
<dbReference type="Pfam" id="PF00892">
    <property type="entry name" value="EamA"/>
    <property type="match status" value="1"/>
</dbReference>
<keyword evidence="5 6" id="KW-0472">Membrane</keyword>
<dbReference type="PANTHER" id="PTHR42920">
    <property type="entry name" value="OS03G0707200 PROTEIN-RELATED"/>
    <property type="match status" value="1"/>
</dbReference>
<name>A0A512HAT1_9PROT</name>
<evidence type="ECO:0000313" key="9">
    <source>
        <dbReference type="Proteomes" id="UP000321567"/>
    </source>
</evidence>
<dbReference type="AlphaFoldDB" id="A0A512HAT1"/>
<dbReference type="EMBL" id="BJZO01000086">
    <property type="protein sequence ID" value="GEO82538.1"/>
    <property type="molecule type" value="Genomic_DNA"/>
</dbReference>
<evidence type="ECO:0000256" key="4">
    <source>
        <dbReference type="ARBA" id="ARBA00022989"/>
    </source>
</evidence>
<gene>
    <name evidence="8" type="ORF">ROR02_26690</name>
</gene>
<dbReference type="InterPro" id="IPR037185">
    <property type="entry name" value="EmrE-like"/>
</dbReference>
<feature type="transmembrane region" description="Helical" evidence="6">
    <location>
        <begin position="62"/>
        <end position="83"/>
    </location>
</feature>
<organism evidence="8 9">
    <name type="scientific">Pararhodospirillum oryzae</name>
    <dbReference type="NCBI Taxonomy" id="478448"/>
    <lineage>
        <taxon>Bacteria</taxon>
        <taxon>Pseudomonadati</taxon>
        <taxon>Pseudomonadota</taxon>
        <taxon>Alphaproteobacteria</taxon>
        <taxon>Rhodospirillales</taxon>
        <taxon>Rhodospirillaceae</taxon>
        <taxon>Pararhodospirillum</taxon>
    </lineage>
</organism>
<feature type="transmembrane region" description="Helical" evidence="6">
    <location>
        <begin position="209"/>
        <end position="229"/>
    </location>
</feature>
<protein>
    <recommendedName>
        <fullName evidence="7">EamA domain-containing protein</fullName>
    </recommendedName>
</protein>
<feature type="transmembrane region" description="Helical" evidence="6">
    <location>
        <begin position="241"/>
        <end position="259"/>
    </location>
</feature>
<sequence>MVLGATVALSFKGIAAKFAYDAGAGVGLVLLLRFALSVPLFWAGERLVNHGKPQGALGKREVLACAGTGILFLIATISDFMALSYSDAGMLRVILFTYPAFILLIRAIELRRWPARGRLIAFAVTYTGLLILVVPTLSSGGRGLVWQGVALALTSAISYALFLTRTQTLTNRLGSARFTALSNTAVLLFALPVLPWLSAGGGWNLSLAGLGWGAFIATVCTVLPFFLLFEGIRRWGAERAGLLSLTGPMMTLLMGWLLLGETLTPLQGVGVGVVMVGMMVLQLGERKAAPAPASSPASASAKSEA</sequence>
<reference evidence="8 9" key="1">
    <citation type="submission" date="2019-07" db="EMBL/GenBank/DDBJ databases">
        <title>Whole genome shotgun sequence of Rhodospirillum oryzae NBRC 107573.</title>
        <authorList>
            <person name="Hosoyama A."/>
            <person name="Uohara A."/>
            <person name="Ohji S."/>
            <person name="Ichikawa N."/>
        </authorList>
    </citation>
    <scope>NUCLEOTIDE SEQUENCE [LARGE SCALE GENOMIC DNA]</scope>
    <source>
        <strain evidence="8 9">NBRC 107573</strain>
    </source>
</reference>
<feature type="transmembrane region" description="Helical" evidence="6">
    <location>
        <begin position="265"/>
        <end position="284"/>
    </location>
</feature>
<dbReference type="InterPro" id="IPR000620">
    <property type="entry name" value="EamA_dom"/>
</dbReference>
<keyword evidence="4 6" id="KW-1133">Transmembrane helix</keyword>
<evidence type="ECO:0000256" key="1">
    <source>
        <dbReference type="ARBA" id="ARBA00004651"/>
    </source>
</evidence>
<dbReference type="InterPro" id="IPR051258">
    <property type="entry name" value="Diverse_Substrate_Transporter"/>
</dbReference>
<evidence type="ECO:0000256" key="3">
    <source>
        <dbReference type="ARBA" id="ARBA00022692"/>
    </source>
</evidence>
<dbReference type="Gene3D" id="1.10.3730.20">
    <property type="match status" value="1"/>
</dbReference>
<comment type="caution">
    <text evidence="8">The sequence shown here is derived from an EMBL/GenBank/DDBJ whole genome shotgun (WGS) entry which is preliminary data.</text>
</comment>
<evidence type="ECO:0000256" key="6">
    <source>
        <dbReference type="SAM" id="Phobius"/>
    </source>
</evidence>
<proteinExistence type="predicted"/>
<feature type="transmembrane region" description="Helical" evidence="6">
    <location>
        <begin position="144"/>
        <end position="164"/>
    </location>
</feature>
<evidence type="ECO:0000259" key="7">
    <source>
        <dbReference type="Pfam" id="PF00892"/>
    </source>
</evidence>
<dbReference type="PANTHER" id="PTHR42920:SF5">
    <property type="entry name" value="EAMA DOMAIN-CONTAINING PROTEIN"/>
    <property type="match status" value="1"/>
</dbReference>